<keyword evidence="2" id="KW-1133">Transmembrane helix</keyword>
<feature type="transmembrane region" description="Helical" evidence="2">
    <location>
        <begin position="118"/>
        <end position="138"/>
    </location>
</feature>
<accession>A0A0A9VV03</accession>
<proteinExistence type="predicted"/>
<gene>
    <name evidence="3" type="primary">rocD_1</name>
    <name evidence="3" type="ORF">CM83_22219</name>
</gene>
<dbReference type="EMBL" id="GBHO01045546">
    <property type="protein sequence ID" value="JAF98057.1"/>
    <property type="molecule type" value="Transcribed_RNA"/>
</dbReference>
<protein>
    <submittedName>
        <fullName evidence="3">Ornithine aminotransferase</fullName>
    </submittedName>
</protein>
<keyword evidence="2" id="KW-0812">Transmembrane</keyword>
<keyword evidence="2" id="KW-0472">Membrane</keyword>
<keyword evidence="3" id="KW-0808">Transferase</keyword>
<evidence type="ECO:0000256" key="2">
    <source>
        <dbReference type="SAM" id="Phobius"/>
    </source>
</evidence>
<sequence>MGSMDQQPDTYLPLDLKQHSNDQHSNDEQDSNSSRTPQCPIRQQESNLKSGHSLDPTQSVCLDPNSIQCPDSKDISLYQSPWPNAKPDSVGMGSLIQNGLQPIATQTDRNRGTVPLKCMLGAFTIFFFVSFFGIFIFYF</sequence>
<organism evidence="3">
    <name type="scientific">Lygus hesperus</name>
    <name type="common">Western plant bug</name>
    <dbReference type="NCBI Taxonomy" id="30085"/>
    <lineage>
        <taxon>Eukaryota</taxon>
        <taxon>Metazoa</taxon>
        <taxon>Ecdysozoa</taxon>
        <taxon>Arthropoda</taxon>
        <taxon>Hexapoda</taxon>
        <taxon>Insecta</taxon>
        <taxon>Pterygota</taxon>
        <taxon>Neoptera</taxon>
        <taxon>Paraneoptera</taxon>
        <taxon>Hemiptera</taxon>
        <taxon>Heteroptera</taxon>
        <taxon>Panheteroptera</taxon>
        <taxon>Cimicomorpha</taxon>
        <taxon>Miridae</taxon>
        <taxon>Mirini</taxon>
        <taxon>Lygus</taxon>
    </lineage>
</organism>
<evidence type="ECO:0000313" key="3">
    <source>
        <dbReference type="EMBL" id="JAF98057.1"/>
    </source>
</evidence>
<feature type="region of interest" description="Disordered" evidence="1">
    <location>
        <begin position="1"/>
        <end position="55"/>
    </location>
</feature>
<reference evidence="3" key="2">
    <citation type="submission" date="2014-07" db="EMBL/GenBank/DDBJ databases">
        <authorList>
            <person name="Hull J."/>
        </authorList>
    </citation>
    <scope>NUCLEOTIDE SEQUENCE</scope>
</reference>
<feature type="compositionally biased region" description="Polar residues" evidence="1">
    <location>
        <begin position="31"/>
        <end position="55"/>
    </location>
</feature>
<reference evidence="3" key="1">
    <citation type="journal article" date="2014" name="PLoS ONE">
        <title>Transcriptome-Based Identification of ABC Transporters in the Western Tarnished Plant Bug Lygus hesperus.</title>
        <authorList>
            <person name="Hull J.J."/>
            <person name="Chaney K."/>
            <person name="Geib S.M."/>
            <person name="Fabrick J.A."/>
            <person name="Brent C.S."/>
            <person name="Walsh D."/>
            <person name="Lavine L.C."/>
        </authorList>
    </citation>
    <scope>NUCLEOTIDE SEQUENCE</scope>
</reference>
<dbReference type="AlphaFoldDB" id="A0A0A9VV03"/>
<feature type="compositionally biased region" description="Basic and acidic residues" evidence="1">
    <location>
        <begin position="16"/>
        <end position="27"/>
    </location>
</feature>
<dbReference type="GO" id="GO:0008483">
    <property type="term" value="F:transaminase activity"/>
    <property type="evidence" value="ECO:0007669"/>
    <property type="project" value="UniProtKB-KW"/>
</dbReference>
<keyword evidence="3" id="KW-0032">Aminotransferase</keyword>
<name>A0A0A9VV03_LYGHE</name>
<evidence type="ECO:0000256" key="1">
    <source>
        <dbReference type="SAM" id="MobiDB-lite"/>
    </source>
</evidence>